<dbReference type="InterPro" id="IPR006385">
    <property type="entry name" value="HAD_hydro_SerB1"/>
</dbReference>
<evidence type="ECO:0000256" key="5">
    <source>
        <dbReference type="ARBA" id="ARBA00022723"/>
    </source>
</evidence>
<dbReference type="EMBL" id="BMXA01000002">
    <property type="protein sequence ID" value="GHA05717.1"/>
    <property type="molecule type" value="Genomic_DNA"/>
</dbReference>
<evidence type="ECO:0000256" key="7">
    <source>
        <dbReference type="ARBA" id="ARBA00022842"/>
    </source>
</evidence>
<proteinExistence type="inferred from homology"/>
<comment type="function">
    <text evidence="10">Catalyzes the dephosphorylation of histidinol-phosphate to histidinol, the direct precursor of histidine.</text>
</comment>
<dbReference type="InterPro" id="IPR036412">
    <property type="entry name" value="HAD-like_sf"/>
</dbReference>
<dbReference type="InterPro" id="IPR050582">
    <property type="entry name" value="HAD-like_SerB"/>
</dbReference>
<evidence type="ECO:0000256" key="4">
    <source>
        <dbReference type="ARBA" id="ARBA00021697"/>
    </source>
</evidence>
<sequence>MALALFDLDNTLLNGDSDHAWGLYLADLGVVDAEEQRQKQDYFYQQYVAGTLDIHEFCAFQFQPLTQNSLDQLHAWHADYMQTIIEPMIESGKPELIAQHRAQGDEIVIITATNDFVTGPIAERLGVEHLLATKAEFKDGRYTGRIQGVPCFREGKVTRLTQWLEARQITPETTYFYSDSINDLPLLELADVPIAVTPDERLRTHAEALHWKIID</sequence>
<reference evidence="11" key="2">
    <citation type="submission" date="2020-09" db="EMBL/GenBank/DDBJ databases">
        <authorList>
            <person name="Sun Q."/>
            <person name="Kim S."/>
        </authorList>
    </citation>
    <scope>NUCLEOTIDE SEQUENCE</scope>
    <source>
        <strain evidence="11">KCTC 12711</strain>
    </source>
</reference>
<gene>
    <name evidence="11" type="ORF">GCM10008090_14170</name>
</gene>
<accession>A0A918RMI2</accession>
<dbReference type="EC" id="3.1.3.15" evidence="3"/>
<evidence type="ECO:0000313" key="11">
    <source>
        <dbReference type="EMBL" id="GHA05717.1"/>
    </source>
</evidence>
<dbReference type="PANTHER" id="PTHR43344">
    <property type="entry name" value="PHOSPHOSERINE PHOSPHATASE"/>
    <property type="match status" value="1"/>
</dbReference>
<keyword evidence="12" id="KW-1185">Reference proteome</keyword>
<evidence type="ECO:0000313" key="12">
    <source>
        <dbReference type="Proteomes" id="UP000614811"/>
    </source>
</evidence>
<dbReference type="GO" id="GO:0046872">
    <property type="term" value="F:metal ion binding"/>
    <property type="evidence" value="ECO:0007669"/>
    <property type="project" value="UniProtKB-KW"/>
</dbReference>
<dbReference type="Proteomes" id="UP000614811">
    <property type="component" value="Unassembled WGS sequence"/>
</dbReference>
<evidence type="ECO:0000256" key="1">
    <source>
        <dbReference type="ARBA" id="ARBA00004970"/>
    </source>
</evidence>
<dbReference type="AlphaFoldDB" id="A0A918RMI2"/>
<dbReference type="NCBIfam" id="TIGR01488">
    <property type="entry name" value="HAD-SF-IB"/>
    <property type="match status" value="1"/>
</dbReference>
<comment type="similarity">
    <text evidence="2">Belongs to the HAD-like hydrolase superfamily. SerB family.</text>
</comment>
<comment type="caution">
    <text evidence="11">The sequence shown here is derived from an EMBL/GenBank/DDBJ whole genome shotgun (WGS) entry which is preliminary data.</text>
</comment>
<evidence type="ECO:0000256" key="10">
    <source>
        <dbReference type="ARBA" id="ARBA00053547"/>
    </source>
</evidence>
<dbReference type="NCBIfam" id="TIGR01490">
    <property type="entry name" value="HAD-SF-IB-hyp1"/>
    <property type="match status" value="1"/>
</dbReference>
<comment type="pathway">
    <text evidence="1">Amino-acid biosynthesis; L-histidine biosynthesis; L-histidine from 5-phospho-alpha-D-ribose 1-diphosphate: step 8/9.</text>
</comment>
<organism evidence="11 12">
    <name type="scientific">Arenicella chitinivorans</name>
    <dbReference type="NCBI Taxonomy" id="1329800"/>
    <lineage>
        <taxon>Bacteria</taxon>
        <taxon>Pseudomonadati</taxon>
        <taxon>Pseudomonadota</taxon>
        <taxon>Gammaproteobacteria</taxon>
        <taxon>Arenicellales</taxon>
        <taxon>Arenicellaceae</taxon>
        <taxon>Arenicella</taxon>
    </lineage>
</organism>
<dbReference type="Pfam" id="PF12710">
    <property type="entry name" value="HAD"/>
    <property type="match status" value="1"/>
</dbReference>
<dbReference type="Gene3D" id="1.20.1440.100">
    <property type="entry name" value="SG protein - dephosphorylation function"/>
    <property type="match status" value="1"/>
</dbReference>
<dbReference type="Gene3D" id="3.40.50.1000">
    <property type="entry name" value="HAD superfamily/HAD-like"/>
    <property type="match status" value="1"/>
</dbReference>
<keyword evidence="7" id="KW-0460">Magnesium</keyword>
<dbReference type="PANTHER" id="PTHR43344:SF13">
    <property type="entry name" value="PHOSPHATASE RV3661-RELATED"/>
    <property type="match status" value="1"/>
</dbReference>
<keyword evidence="5" id="KW-0479">Metal-binding</keyword>
<evidence type="ECO:0000256" key="2">
    <source>
        <dbReference type="ARBA" id="ARBA00009184"/>
    </source>
</evidence>
<dbReference type="SUPFAM" id="SSF56784">
    <property type="entry name" value="HAD-like"/>
    <property type="match status" value="1"/>
</dbReference>
<evidence type="ECO:0000256" key="6">
    <source>
        <dbReference type="ARBA" id="ARBA00022801"/>
    </source>
</evidence>
<dbReference type="InterPro" id="IPR023214">
    <property type="entry name" value="HAD_sf"/>
</dbReference>
<evidence type="ECO:0000256" key="3">
    <source>
        <dbReference type="ARBA" id="ARBA00013085"/>
    </source>
</evidence>
<comment type="catalytic activity">
    <reaction evidence="9">
        <text>L-histidinol phosphate + H2O = L-histidinol + phosphate</text>
        <dbReference type="Rhea" id="RHEA:14465"/>
        <dbReference type="ChEBI" id="CHEBI:15377"/>
        <dbReference type="ChEBI" id="CHEBI:43474"/>
        <dbReference type="ChEBI" id="CHEBI:57699"/>
        <dbReference type="ChEBI" id="CHEBI:57980"/>
        <dbReference type="EC" id="3.1.3.15"/>
    </reaction>
    <physiologicalReaction direction="left-to-right" evidence="9">
        <dbReference type="Rhea" id="RHEA:14466"/>
    </physiologicalReaction>
</comment>
<protein>
    <recommendedName>
        <fullName evidence="4">Histidinol-phosphatase</fullName>
        <ecNumber evidence="3">3.1.3.15</ecNumber>
    </recommendedName>
    <alternativeName>
        <fullName evidence="8">Histidinol-phosphate phosphatase</fullName>
    </alternativeName>
</protein>
<dbReference type="GO" id="GO:0004401">
    <property type="term" value="F:histidinol-phosphatase activity"/>
    <property type="evidence" value="ECO:0007669"/>
    <property type="project" value="UniProtKB-EC"/>
</dbReference>
<evidence type="ECO:0000256" key="9">
    <source>
        <dbReference type="ARBA" id="ARBA00052092"/>
    </source>
</evidence>
<reference evidence="11" key="1">
    <citation type="journal article" date="2014" name="Int. J. Syst. Evol. Microbiol.">
        <title>Complete genome sequence of Corynebacterium casei LMG S-19264T (=DSM 44701T), isolated from a smear-ripened cheese.</title>
        <authorList>
            <consortium name="US DOE Joint Genome Institute (JGI-PGF)"/>
            <person name="Walter F."/>
            <person name="Albersmeier A."/>
            <person name="Kalinowski J."/>
            <person name="Ruckert C."/>
        </authorList>
    </citation>
    <scope>NUCLEOTIDE SEQUENCE</scope>
    <source>
        <strain evidence="11">KCTC 12711</strain>
    </source>
</reference>
<keyword evidence="6" id="KW-0378">Hydrolase</keyword>
<dbReference type="FunFam" id="3.40.50.1000:FF:000025">
    <property type="entry name" value="HAD hydrolase, family IB"/>
    <property type="match status" value="1"/>
</dbReference>
<dbReference type="CDD" id="cd02612">
    <property type="entry name" value="HAD_PGPPase"/>
    <property type="match status" value="1"/>
</dbReference>
<evidence type="ECO:0000256" key="8">
    <source>
        <dbReference type="ARBA" id="ARBA00033209"/>
    </source>
</evidence>
<name>A0A918RMI2_9GAMM</name>
<dbReference type="RefSeq" id="WP_189399335.1">
    <property type="nucleotide sequence ID" value="NZ_BMXA01000002.1"/>
</dbReference>